<dbReference type="EMBL" id="SJPK01000001">
    <property type="protein sequence ID" value="TWT75245.1"/>
    <property type="molecule type" value="Genomic_DNA"/>
</dbReference>
<evidence type="ECO:0000313" key="3">
    <source>
        <dbReference type="Proteomes" id="UP000318053"/>
    </source>
</evidence>
<evidence type="ECO:0000313" key="2">
    <source>
        <dbReference type="EMBL" id="TWT75245.1"/>
    </source>
</evidence>
<protein>
    <recommendedName>
        <fullName evidence="4">Secreted protein</fullName>
    </recommendedName>
</protein>
<dbReference type="AlphaFoldDB" id="A0A5C5YK12"/>
<comment type="caution">
    <text evidence="2">The sequence shown here is derived from an EMBL/GenBank/DDBJ whole genome shotgun (WGS) entry which is preliminary data.</text>
</comment>
<feature type="signal peptide" evidence="1">
    <location>
        <begin position="1"/>
        <end position="19"/>
    </location>
</feature>
<reference evidence="2 3" key="1">
    <citation type="submission" date="2019-02" db="EMBL/GenBank/DDBJ databases">
        <title>Deep-cultivation of Planctomycetes and their phenomic and genomic characterization uncovers novel biology.</title>
        <authorList>
            <person name="Wiegand S."/>
            <person name="Jogler M."/>
            <person name="Boedeker C."/>
            <person name="Pinto D."/>
            <person name="Vollmers J."/>
            <person name="Rivas-Marin E."/>
            <person name="Kohn T."/>
            <person name="Peeters S.H."/>
            <person name="Heuer A."/>
            <person name="Rast P."/>
            <person name="Oberbeckmann S."/>
            <person name="Bunk B."/>
            <person name="Jeske O."/>
            <person name="Meyerdierks A."/>
            <person name="Storesund J.E."/>
            <person name="Kallscheuer N."/>
            <person name="Luecker S."/>
            <person name="Lage O.M."/>
            <person name="Pohl T."/>
            <person name="Merkel B.J."/>
            <person name="Hornburger P."/>
            <person name="Mueller R.-W."/>
            <person name="Bruemmer F."/>
            <person name="Labrenz M."/>
            <person name="Spormann A.M."/>
            <person name="Op Den Camp H."/>
            <person name="Overmann J."/>
            <person name="Amann R."/>
            <person name="Jetten M.S.M."/>
            <person name="Mascher T."/>
            <person name="Medema M.H."/>
            <person name="Devos D.P."/>
            <person name="Kaster A.-K."/>
            <person name="Ovreas L."/>
            <person name="Rohde M."/>
            <person name="Galperin M.Y."/>
            <person name="Jogler C."/>
        </authorList>
    </citation>
    <scope>NUCLEOTIDE SEQUENCE [LARGE SCALE GENOMIC DNA]</scope>
    <source>
        <strain evidence="2 3">CA85</strain>
    </source>
</reference>
<keyword evidence="3" id="KW-1185">Reference proteome</keyword>
<dbReference type="OrthoDB" id="278035at2"/>
<organism evidence="2 3">
    <name type="scientific">Allorhodopirellula solitaria</name>
    <dbReference type="NCBI Taxonomy" id="2527987"/>
    <lineage>
        <taxon>Bacteria</taxon>
        <taxon>Pseudomonadati</taxon>
        <taxon>Planctomycetota</taxon>
        <taxon>Planctomycetia</taxon>
        <taxon>Pirellulales</taxon>
        <taxon>Pirellulaceae</taxon>
        <taxon>Allorhodopirellula</taxon>
    </lineage>
</organism>
<sequence precursor="true">MNRLMIRIASMLLVTTSGASVWAQSKGTAAANGDKTSDMSEVISLRLSPADEPADALRYQFWPPLDQQQPTNAMPFFSRAVLMATTTRIGNSEHQLTHDRHRRWFESPWQPEYEGELREFLKPYRNSLAELDRATDRMQIDYPIVDSTMALDKMYETLLPEVQETRSLARLLRLRAKLEMHAERWDDFTRTVQTLFRLSEMAGHAGEYLVSRLVGLAIANMTLQTIEEASSLKGCPNFYWALASVPSEFLSVRDALDQEILSVNKLARGLQTNPDTPIGAVAARAQLREIIQTVGKLKVLADGRSDDESPSLVQLQAGLVVVSLADESRHFLQTETRWRDCAQQLSDSECVLRAFAIEIDRTTANVLKWAWLPDSIRLQYAHSSSDSLRRLGKSTSGEINPASCVISLVLPATSAACHTEYRWKQALATQATLQAIRDYAAEHQRLPESLNKLDLPAWPDAITGHPFLYHQSAPHTATLTRRERYSGDDIATFSLELTE</sequence>
<evidence type="ECO:0000256" key="1">
    <source>
        <dbReference type="SAM" id="SignalP"/>
    </source>
</evidence>
<name>A0A5C5YK12_9BACT</name>
<proteinExistence type="predicted"/>
<evidence type="ECO:0008006" key="4">
    <source>
        <dbReference type="Google" id="ProtNLM"/>
    </source>
</evidence>
<gene>
    <name evidence="2" type="ORF">CA85_05340</name>
</gene>
<feature type="chain" id="PRO_5023068602" description="Secreted protein" evidence="1">
    <location>
        <begin position="20"/>
        <end position="499"/>
    </location>
</feature>
<accession>A0A5C5YK12</accession>
<keyword evidence="1" id="KW-0732">Signal</keyword>
<dbReference type="Proteomes" id="UP000318053">
    <property type="component" value="Unassembled WGS sequence"/>
</dbReference>